<evidence type="ECO:0000313" key="2">
    <source>
        <dbReference type="EMBL" id="CDW26418.1"/>
    </source>
</evidence>
<dbReference type="AlphaFoldDB" id="A0A0K2TK68"/>
<keyword evidence="1" id="KW-0812">Transmembrane</keyword>
<dbReference type="EMBL" id="HACA01009057">
    <property type="protein sequence ID" value="CDW26418.1"/>
    <property type="molecule type" value="Transcribed_RNA"/>
</dbReference>
<feature type="transmembrane region" description="Helical" evidence="1">
    <location>
        <begin position="12"/>
        <end position="37"/>
    </location>
</feature>
<evidence type="ECO:0000256" key="1">
    <source>
        <dbReference type="SAM" id="Phobius"/>
    </source>
</evidence>
<reference evidence="2" key="1">
    <citation type="submission" date="2014-05" db="EMBL/GenBank/DDBJ databases">
        <authorList>
            <person name="Chronopoulou M."/>
        </authorList>
    </citation>
    <scope>NUCLEOTIDE SEQUENCE</scope>
    <source>
        <tissue evidence="2">Whole organism</tissue>
    </source>
</reference>
<name>A0A0K2TK68_LEPSM</name>
<proteinExistence type="predicted"/>
<organism evidence="2">
    <name type="scientific">Lepeophtheirus salmonis</name>
    <name type="common">Salmon louse</name>
    <name type="synonym">Caligus salmonis</name>
    <dbReference type="NCBI Taxonomy" id="72036"/>
    <lineage>
        <taxon>Eukaryota</taxon>
        <taxon>Metazoa</taxon>
        <taxon>Ecdysozoa</taxon>
        <taxon>Arthropoda</taxon>
        <taxon>Crustacea</taxon>
        <taxon>Multicrustacea</taxon>
        <taxon>Hexanauplia</taxon>
        <taxon>Copepoda</taxon>
        <taxon>Siphonostomatoida</taxon>
        <taxon>Caligidae</taxon>
        <taxon>Lepeophtheirus</taxon>
    </lineage>
</organism>
<protein>
    <submittedName>
        <fullName evidence="2">Uncharacterized protein</fullName>
    </submittedName>
</protein>
<keyword evidence="1" id="KW-1133">Transmembrane helix</keyword>
<sequence length="40" mass="4460">MLTFRPCLKMKGIITLPSLLITKITIVCCGYLVFMILGTL</sequence>
<accession>A0A0K2TK68</accession>
<keyword evidence="1" id="KW-0472">Membrane</keyword>